<sequence>MAESAVSLVLDYLVQEARLLGGIHDEVASIRAELEMIQSFIRDADARADKEGVSNVARTWISTTISRTLRERGERFGFNSLEQGGPSYDTRRDPWHDPRMASLFIEENELVGIESPKIELIELLVKGQSNRTVISVVGIGGLGKTTLVKKVYDNEQVAPHFDCCAWITVSQSYKMEEILRNMIKDFYKARKEFPPREIDTMEERQLIDKLRQYLLEQRYVVVFDDIWNISFWGHIKLALPDNKKGSRIVITTRSESVAPSNIESPSYHVYKLSPLPLEEARELFCKKVFQREGGHCPLELVELSNGIIKRCGGLPLAIVTIGGLLSTKKKIASEWCKFLDSLSSELESNPHLLDITKILSFSFQDLPYNLKACFLYFGMFPEDCVINCARLIRLWIAEGFVKEKQGLTLEDVAQDYLSQLIHRSMVQVAEVGFVGKTRSCRVHDMMREVTLSRVDEVPDSFLTTCFANFNLMKTMDFKGAPIDYIPEEVGNLFHLKYLSLRDTKVEKLPKSIGKLKNLETLDLKYSHVSELPVEISGLSKLRYLAAYFENNDSKYNIHFRRGVKIHSGIRCLQSLEKLFNIEANNAALIEELGSLGQLRKFSISNLKRETGIALCTTLKKMSHLRSLEISATSEEEFLDLQLMFSPPPLLQTLSLQGRLEKLPEWIPKLKSIVRIALIYSRLMDDPFKVLQALPNLMDLWLRDGYKEMPRELVLSLQPDEGPDFWKVNHIPSVDFWYRTKGENYKGLQMPNVSRIFKCQIKQDTALFSIYQNISG</sequence>
<dbReference type="InterPro" id="IPR058922">
    <property type="entry name" value="WHD_DRP"/>
</dbReference>
<proteinExistence type="predicted"/>
<dbReference type="Gene3D" id="3.80.10.10">
    <property type="entry name" value="Ribonuclease Inhibitor"/>
    <property type="match status" value="1"/>
</dbReference>
<dbReference type="PANTHER" id="PTHR23155">
    <property type="entry name" value="DISEASE RESISTANCE PROTEIN RP"/>
    <property type="match status" value="1"/>
</dbReference>
<dbReference type="FunFam" id="3.40.50.300:FF:001091">
    <property type="entry name" value="Probable disease resistance protein At1g61300"/>
    <property type="match status" value="1"/>
</dbReference>
<dbReference type="InterPro" id="IPR042197">
    <property type="entry name" value="Apaf_helical"/>
</dbReference>
<dbReference type="InterPro" id="IPR032675">
    <property type="entry name" value="LRR_dom_sf"/>
</dbReference>
<dbReference type="Pfam" id="PF23598">
    <property type="entry name" value="LRR_14"/>
    <property type="match status" value="1"/>
</dbReference>
<evidence type="ECO:0000259" key="6">
    <source>
        <dbReference type="Pfam" id="PF23559"/>
    </source>
</evidence>
<dbReference type="InterPro" id="IPR027417">
    <property type="entry name" value="P-loop_NTPase"/>
</dbReference>
<dbReference type="SUPFAM" id="SSF52540">
    <property type="entry name" value="P-loop containing nucleoside triphosphate hydrolases"/>
    <property type="match status" value="1"/>
</dbReference>
<evidence type="ECO:0000313" key="8">
    <source>
        <dbReference type="EMBL" id="SPD02460.1"/>
    </source>
</evidence>
<dbReference type="CDD" id="cd14798">
    <property type="entry name" value="RX-CC_like"/>
    <property type="match status" value="1"/>
</dbReference>
<name>A0A2N9GSX9_FAGSY</name>
<organism evidence="8">
    <name type="scientific">Fagus sylvatica</name>
    <name type="common">Beechnut</name>
    <dbReference type="NCBI Taxonomy" id="28930"/>
    <lineage>
        <taxon>Eukaryota</taxon>
        <taxon>Viridiplantae</taxon>
        <taxon>Streptophyta</taxon>
        <taxon>Embryophyta</taxon>
        <taxon>Tracheophyta</taxon>
        <taxon>Spermatophyta</taxon>
        <taxon>Magnoliopsida</taxon>
        <taxon>eudicotyledons</taxon>
        <taxon>Gunneridae</taxon>
        <taxon>Pentapetalae</taxon>
        <taxon>rosids</taxon>
        <taxon>fabids</taxon>
        <taxon>Fagales</taxon>
        <taxon>Fagaceae</taxon>
        <taxon>Fagus</taxon>
    </lineage>
</organism>
<evidence type="ECO:0000256" key="2">
    <source>
        <dbReference type="ARBA" id="ARBA00022741"/>
    </source>
</evidence>
<dbReference type="Gene3D" id="1.10.10.10">
    <property type="entry name" value="Winged helix-like DNA-binding domain superfamily/Winged helix DNA-binding domain"/>
    <property type="match status" value="1"/>
</dbReference>
<feature type="domain" description="Disease resistance protein winged helix" evidence="6">
    <location>
        <begin position="379"/>
        <end position="448"/>
    </location>
</feature>
<accession>A0A2N9GSX9</accession>
<dbReference type="InterPro" id="IPR036388">
    <property type="entry name" value="WH-like_DNA-bd_sf"/>
</dbReference>
<dbReference type="PRINTS" id="PR00364">
    <property type="entry name" value="DISEASERSIST"/>
</dbReference>
<dbReference type="Gene3D" id="1.10.8.430">
    <property type="entry name" value="Helical domain of apoptotic protease-activating factors"/>
    <property type="match status" value="1"/>
</dbReference>
<evidence type="ECO:0008006" key="9">
    <source>
        <dbReference type="Google" id="ProtNLM"/>
    </source>
</evidence>
<evidence type="ECO:0000259" key="7">
    <source>
        <dbReference type="Pfam" id="PF23598"/>
    </source>
</evidence>
<dbReference type="FunFam" id="1.10.10.10:FF:000322">
    <property type="entry name" value="Probable disease resistance protein At1g63360"/>
    <property type="match status" value="1"/>
</dbReference>
<keyword evidence="2" id="KW-0547">Nucleotide-binding</keyword>
<protein>
    <recommendedName>
        <fullName evidence="9">NB-ARC domain-containing protein</fullName>
    </recommendedName>
</protein>
<dbReference type="Pfam" id="PF18052">
    <property type="entry name" value="Rx_N"/>
    <property type="match status" value="1"/>
</dbReference>
<reference evidence="8" key="1">
    <citation type="submission" date="2018-02" db="EMBL/GenBank/DDBJ databases">
        <authorList>
            <person name="Cohen D.B."/>
            <person name="Kent A.D."/>
        </authorList>
    </citation>
    <scope>NUCLEOTIDE SEQUENCE</scope>
</reference>
<dbReference type="Pfam" id="PF23559">
    <property type="entry name" value="WHD_DRP"/>
    <property type="match status" value="1"/>
</dbReference>
<dbReference type="AlphaFoldDB" id="A0A2N9GSX9"/>
<feature type="domain" description="Disease resistance N-terminal" evidence="5">
    <location>
        <begin position="3"/>
        <end position="61"/>
    </location>
</feature>
<dbReference type="InterPro" id="IPR038005">
    <property type="entry name" value="RX-like_CC"/>
</dbReference>
<dbReference type="InterPro" id="IPR002182">
    <property type="entry name" value="NB-ARC"/>
</dbReference>
<keyword evidence="1" id="KW-0677">Repeat</keyword>
<gene>
    <name evidence="8" type="ORF">FSB_LOCUS30342</name>
</gene>
<evidence type="ECO:0000259" key="4">
    <source>
        <dbReference type="Pfam" id="PF00931"/>
    </source>
</evidence>
<dbReference type="InterPro" id="IPR055414">
    <property type="entry name" value="LRR_R13L4/SHOC2-like"/>
</dbReference>
<dbReference type="InterPro" id="IPR044974">
    <property type="entry name" value="Disease_R_plants"/>
</dbReference>
<evidence type="ECO:0000256" key="1">
    <source>
        <dbReference type="ARBA" id="ARBA00022737"/>
    </source>
</evidence>
<feature type="domain" description="NB-ARC" evidence="4">
    <location>
        <begin position="117"/>
        <end position="292"/>
    </location>
</feature>
<dbReference type="GO" id="GO:0043531">
    <property type="term" value="F:ADP binding"/>
    <property type="evidence" value="ECO:0007669"/>
    <property type="project" value="InterPro"/>
</dbReference>
<evidence type="ECO:0000256" key="3">
    <source>
        <dbReference type="ARBA" id="ARBA00022821"/>
    </source>
</evidence>
<feature type="domain" description="Disease resistance R13L4/SHOC-2-like LRR" evidence="7">
    <location>
        <begin position="467"/>
        <end position="709"/>
    </location>
</feature>
<dbReference type="PANTHER" id="PTHR23155:SF1052">
    <property type="entry name" value="DISEASE RESISTANCE PROTEIN RPM1"/>
    <property type="match status" value="1"/>
</dbReference>
<dbReference type="Gene3D" id="3.40.50.300">
    <property type="entry name" value="P-loop containing nucleotide triphosphate hydrolases"/>
    <property type="match status" value="1"/>
</dbReference>
<evidence type="ECO:0000259" key="5">
    <source>
        <dbReference type="Pfam" id="PF18052"/>
    </source>
</evidence>
<dbReference type="GO" id="GO:0098542">
    <property type="term" value="P:defense response to other organism"/>
    <property type="evidence" value="ECO:0007669"/>
    <property type="project" value="TreeGrafter"/>
</dbReference>
<dbReference type="SUPFAM" id="SSF52058">
    <property type="entry name" value="L domain-like"/>
    <property type="match status" value="1"/>
</dbReference>
<dbReference type="Pfam" id="PF00931">
    <property type="entry name" value="NB-ARC"/>
    <property type="match status" value="1"/>
</dbReference>
<dbReference type="InterPro" id="IPR041118">
    <property type="entry name" value="Rx_N"/>
</dbReference>
<dbReference type="Gene3D" id="1.20.5.4130">
    <property type="match status" value="1"/>
</dbReference>
<dbReference type="EMBL" id="OIVN01002308">
    <property type="protein sequence ID" value="SPD02460.1"/>
    <property type="molecule type" value="Genomic_DNA"/>
</dbReference>
<keyword evidence="3" id="KW-0611">Plant defense</keyword>